<dbReference type="SUPFAM" id="SSF50249">
    <property type="entry name" value="Nucleic acid-binding proteins"/>
    <property type="match status" value="1"/>
</dbReference>
<dbReference type="CDD" id="cd04496">
    <property type="entry name" value="SSB_OBF"/>
    <property type="match status" value="1"/>
</dbReference>
<comment type="caution">
    <text evidence="4">The sequence shown here is derived from an EMBL/GenBank/DDBJ whole genome shotgun (WGS) entry which is preliminary data.</text>
</comment>
<protein>
    <submittedName>
        <fullName evidence="4">Single-stranded DNA-binding protein</fullName>
    </submittedName>
</protein>
<evidence type="ECO:0000313" key="5">
    <source>
        <dbReference type="Proteomes" id="UP000661607"/>
    </source>
</evidence>
<name>A0ABR9KA07_9ACTN</name>
<evidence type="ECO:0000313" key="4">
    <source>
        <dbReference type="EMBL" id="MBE1558845.1"/>
    </source>
</evidence>
<evidence type="ECO:0000256" key="3">
    <source>
        <dbReference type="SAM" id="MobiDB-lite"/>
    </source>
</evidence>
<dbReference type="Gene3D" id="2.40.50.140">
    <property type="entry name" value="Nucleic acid-binding proteins"/>
    <property type="match status" value="1"/>
</dbReference>
<feature type="region of interest" description="Disordered" evidence="3">
    <location>
        <begin position="77"/>
        <end position="98"/>
    </location>
</feature>
<dbReference type="InterPro" id="IPR012340">
    <property type="entry name" value="NA-bd_OB-fold"/>
</dbReference>
<dbReference type="EMBL" id="JADBEF010000001">
    <property type="protein sequence ID" value="MBE1558845.1"/>
    <property type="molecule type" value="Genomic_DNA"/>
</dbReference>
<dbReference type="InterPro" id="IPR000424">
    <property type="entry name" value="Primosome_PriB/ssb"/>
</dbReference>
<accession>A0ABR9KA07</accession>
<keyword evidence="1 2" id="KW-0238">DNA-binding</keyword>
<sequence>MVDGVSVFMRCSAFRELAEHIAESASRGTRVVVTGRLQQRSYEDKQDIKRWVIEVIIEDAGVSLRFATAKVNKVSREKVPHPAESWENTSNPWGGEGQEHELAMAGAGFGGQEAPF</sequence>
<dbReference type="Proteomes" id="UP000661607">
    <property type="component" value="Unassembled WGS sequence"/>
</dbReference>
<evidence type="ECO:0000256" key="1">
    <source>
        <dbReference type="ARBA" id="ARBA00023125"/>
    </source>
</evidence>
<organism evidence="4 5">
    <name type="scientific">Nonomuraea africana</name>
    <dbReference type="NCBI Taxonomy" id="46171"/>
    <lineage>
        <taxon>Bacteria</taxon>
        <taxon>Bacillati</taxon>
        <taxon>Actinomycetota</taxon>
        <taxon>Actinomycetes</taxon>
        <taxon>Streptosporangiales</taxon>
        <taxon>Streptosporangiaceae</taxon>
        <taxon>Nonomuraea</taxon>
    </lineage>
</organism>
<reference evidence="4 5" key="1">
    <citation type="submission" date="2020-10" db="EMBL/GenBank/DDBJ databases">
        <title>Sequencing the genomes of 1000 actinobacteria strains.</title>
        <authorList>
            <person name="Klenk H.-P."/>
        </authorList>
    </citation>
    <scope>NUCLEOTIDE SEQUENCE [LARGE SCALE GENOMIC DNA]</scope>
    <source>
        <strain evidence="4 5">DSM 43748</strain>
    </source>
</reference>
<dbReference type="GO" id="GO:0003677">
    <property type="term" value="F:DNA binding"/>
    <property type="evidence" value="ECO:0007669"/>
    <property type="project" value="UniProtKB-KW"/>
</dbReference>
<dbReference type="PROSITE" id="PS50935">
    <property type="entry name" value="SSB"/>
    <property type="match status" value="1"/>
</dbReference>
<proteinExistence type="predicted"/>
<evidence type="ECO:0000256" key="2">
    <source>
        <dbReference type="PROSITE-ProRule" id="PRU00252"/>
    </source>
</evidence>
<dbReference type="Pfam" id="PF00436">
    <property type="entry name" value="SSB"/>
    <property type="match status" value="1"/>
</dbReference>
<keyword evidence="5" id="KW-1185">Reference proteome</keyword>
<gene>
    <name evidence="4" type="ORF">H4W81_001624</name>
</gene>
<dbReference type="RefSeq" id="WP_264083138.1">
    <property type="nucleotide sequence ID" value="NZ_BAAASY010000017.1"/>
</dbReference>